<dbReference type="PANTHER" id="PTHR33219">
    <property type="entry name" value="YLMG HOMOLOG PROTEIN 2, CHLOROPLASTIC"/>
    <property type="match status" value="1"/>
</dbReference>
<comment type="caution">
    <text evidence="3">The sequence shown here is derived from an EMBL/GenBank/DDBJ whole genome shotgun (WGS) entry which is preliminary data.</text>
</comment>
<keyword evidence="2" id="KW-0472">Membrane</keyword>
<dbReference type="GO" id="GO:0016020">
    <property type="term" value="C:membrane"/>
    <property type="evidence" value="ECO:0007669"/>
    <property type="project" value="InterPro"/>
</dbReference>
<keyword evidence="2" id="KW-0812">Transmembrane</keyword>
<evidence type="ECO:0000256" key="2">
    <source>
        <dbReference type="SAM" id="Phobius"/>
    </source>
</evidence>
<keyword evidence="4" id="KW-1185">Reference proteome</keyword>
<dbReference type="Pfam" id="PF02325">
    <property type="entry name" value="CCB3_YggT"/>
    <property type="match status" value="1"/>
</dbReference>
<dbReference type="Proteomes" id="UP000016057">
    <property type="component" value="Unassembled WGS sequence"/>
</dbReference>
<proteinExistence type="inferred from homology"/>
<name>K8ZP21_9ENTE</name>
<sequence>MGFLIFLLNFTLKAVNLYSMLLVAYALLSWFPNAYNTVIGRFLVRICEPYLNLFRRLPLQFFGLDFSVIVGILVLELGSNLIVRIANHLLIGMMY</sequence>
<dbReference type="OrthoDB" id="47652at2"/>
<dbReference type="PANTHER" id="PTHR33219:SF14">
    <property type="entry name" value="PROTEIN COFACTOR ASSEMBLY OF COMPLEX C SUBUNIT B CCB3, CHLOROPLASTIC-RELATED"/>
    <property type="match status" value="1"/>
</dbReference>
<dbReference type="PATRIC" id="fig|1234409.3.peg.618"/>
<dbReference type="RefSeq" id="WP_009490006.1">
    <property type="nucleotide sequence ID" value="NZ_AMYT01000017.1"/>
</dbReference>
<feature type="transmembrane region" description="Helical" evidence="2">
    <location>
        <begin position="7"/>
        <end position="28"/>
    </location>
</feature>
<evidence type="ECO:0000256" key="1">
    <source>
        <dbReference type="ARBA" id="ARBA00010894"/>
    </source>
</evidence>
<dbReference type="STRING" id="1234409.C683_0667"/>
<organism evidence="3 4">
    <name type="scientific">Catellicoccus marimammalium M35/04/3</name>
    <dbReference type="NCBI Taxonomy" id="1234409"/>
    <lineage>
        <taxon>Bacteria</taxon>
        <taxon>Bacillati</taxon>
        <taxon>Bacillota</taxon>
        <taxon>Bacilli</taxon>
        <taxon>Lactobacillales</taxon>
        <taxon>Enterococcaceae</taxon>
        <taxon>Catellicoccus</taxon>
    </lineage>
</organism>
<feature type="transmembrane region" description="Helical" evidence="2">
    <location>
        <begin position="61"/>
        <end position="83"/>
    </location>
</feature>
<accession>K8ZP21</accession>
<dbReference type="eggNOG" id="COG0762">
    <property type="taxonomic scope" value="Bacteria"/>
</dbReference>
<evidence type="ECO:0000313" key="4">
    <source>
        <dbReference type="Proteomes" id="UP000016057"/>
    </source>
</evidence>
<dbReference type="GO" id="GO:0051301">
    <property type="term" value="P:cell division"/>
    <property type="evidence" value="ECO:0007669"/>
    <property type="project" value="UniProtKB-KW"/>
</dbReference>
<dbReference type="AlphaFoldDB" id="K8ZP21"/>
<keyword evidence="2" id="KW-1133">Transmembrane helix</keyword>
<keyword evidence="3" id="KW-0132">Cell division</keyword>
<keyword evidence="3" id="KW-0131">Cell cycle</keyword>
<reference evidence="3 4" key="1">
    <citation type="journal article" date="2013" name="Genome Announc.">
        <title>Draft Genome Sequence of Catellicoccus marimammalium, a Novel Species Commonly Found in Gull Feces.</title>
        <authorList>
            <person name="Weigand M.R."/>
            <person name="Ryu H."/>
            <person name="Bozcek L."/>
            <person name="Konstantinidis K.T."/>
            <person name="Santo Domingo J.W."/>
        </authorList>
    </citation>
    <scope>NUCLEOTIDE SEQUENCE [LARGE SCALE GENOMIC DNA]</scope>
    <source>
        <strain evidence="3 4">M35/04/3</strain>
    </source>
</reference>
<gene>
    <name evidence="3" type="ORF">C683_0667</name>
</gene>
<dbReference type="InterPro" id="IPR003425">
    <property type="entry name" value="CCB3/YggT"/>
</dbReference>
<dbReference type="EMBL" id="AMYT01000017">
    <property type="protein sequence ID" value="EKU27336.1"/>
    <property type="molecule type" value="Genomic_DNA"/>
</dbReference>
<comment type="similarity">
    <text evidence="1">Belongs to the YggT family.</text>
</comment>
<protein>
    <submittedName>
        <fullName evidence="3">Putative YggT family cell division protein YlmG/Ycf19</fullName>
    </submittedName>
</protein>
<evidence type="ECO:0000313" key="3">
    <source>
        <dbReference type="EMBL" id="EKU27336.1"/>
    </source>
</evidence>